<reference evidence="3 4" key="2">
    <citation type="journal article" date="2014" name="J. Gen. Appl. Microbiol.">
        <title>The early diverging ascomycetous budding yeast Saitoella complicata has three histone deacetylases belonging to the Clr6, Hos2, and Rpd3 lineages.</title>
        <authorList>
            <person name="Nishida H."/>
            <person name="Matsumoto T."/>
            <person name="Kondo S."/>
            <person name="Hamamoto M."/>
            <person name="Yoshikawa H."/>
        </authorList>
    </citation>
    <scope>NUCLEOTIDE SEQUENCE [LARGE SCALE GENOMIC DNA]</scope>
    <source>
        <strain evidence="3 4">NRRL Y-17804</strain>
    </source>
</reference>
<proteinExistence type="predicted"/>
<protein>
    <recommendedName>
        <fullName evidence="5">SAP domain-containing protein</fullName>
    </recommendedName>
</protein>
<accession>A0A0E9NMI5</accession>
<evidence type="ECO:0000313" key="3">
    <source>
        <dbReference type="EMBL" id="GAO50635.1"/>
    </source>
</evidence>
<feature type="region of interest" description="Disordered" evidence="1">
    <location>
        <begin position="22"/>
        <end position="45"/>
    </location>
</feature>
<dbReference type="Pfam" id="PF10281">
    <property type="entry name" value="Ish1"/>
    <property type="match status" value="1"/>
</dbReference>
<dbReference type="InterPro" id="IPR018803">
    <property type="entry name" value="Ish1/Msc1-like"/>
</dbReference>
<keyword evidence="2" id="KW-1133">Transmembrane helix</keyword>
<comment type="caution">
    <text evidence="3">The sequence shown here is derived from an EMBL/GenBank/DDBJ whole genome shotgun (WGS) entry which is preliminary data.</text>
</comment>
<organism evidence="3 4">
    <name type="scientific">Saitoella complicata (strain BCRC 22490 / CBS 7301 / JCM 7358 / NBRC 10748 / NRRL Y-17804)</name>
    <dbReference type="NCBI Taxonomy" id="698492"/>
    <lineage>
        <taxon>Eukaryota</taxon>
        <taxon>Fungi</taxon>
        <taxon>Dikarya</taxon>
        <taxon>Ascomycota</taxon>
        <taxon>Taphrinomycotina</taxon>
        <taxon>Taphrinomycotina incertae sedis</taxon>
        <taxon>Saitoella</taxon>
    </lineage>
</organism>
<evidence type="ECO:0000256" key="2">
    <source>
        <dbReference type="SAM" id="Phobius"/>
    </source>
</evidence>
<evidence type="ECO:0000313" key="4">
    <source>
        <dbReference type="Proteomes" id="UP000033140"/>
    </source>
</evidence>
<keyword evidence="4" id="KW-1185">Reference proteome</keyword>
<feature type="transmembrane region" description="Helical" evidence="2">
    <location>
        <begin position="90"/>
        <end position="114"/>
    </location>
</feature>
<keyword evidence="2" id="KW-0812">Transmembrane</keyword>
<reference evidence="3 4" key="1">
    <citation type="journal article" date="2011" name="J. Gen. Appl. Microbiol.">
        <title>Draft genome sequencing of the enigmatic yeast Saitoella complicata.</title>
        <authorList>
            <person name="Nishida H."/>
            <person name="Hamamoto M."/>
            <person name="Sugiyama J."/>
        </authorList>
    </citation>
    <scope>NUCLEOTIDE SEQUENCE [LARGE SCALE GENOMIC DNA]</scope>
    <source>
        <strain evidence="3 4">NRRL Y-17804</strain>
    </source>
</reference>
<dbReference type="EMBL" id="BACD03000035">
    <property type="protein sequence ID" value="GAO50635.1"/>
    <property type="molecule type" value="Genomic_DNA"/>
</dbReference>
<reference evidence="3 4" key="3">
    <citation type="journal article" date="2015" name="Genome Announc.">
        <title>Draft Genome Sequence of the Archiascomycetous Yeast Saitoella complicata.</title>
        <authorList>
            <person name="Yamauchi K."/>
            <person name="Kondo S."/>
            <person name="Hamamoto M."/>
            <person name="Takahashi Y."/>
            <person name="Ogura Y."/>
            <person name="Hayashi T."/>
            <person name="Nishida H."/>
        </authorList>
    </citation>
    <scope>NUCLEOTIDE SEQUENCE [LARGE SCALE GENOMIC DNA]</scope>
    <source>
        <strain evidence="3 4">NRRL Y-17804</strain>
    </source>
</reference>
<evidence type="ECO:0000256" key="1">
    <source>
        <dbReference type="SAM" id="MobiDB-lite"/>
    </source>
</evidence>
<dbReference type="Proteomes" id="UP000033140">
    <property type="component" value="Unassembled WGS sequence"/>
</dbReference>
<evidence type="ECO:0008006" key="5">
    <source>
        <dbReference type="Google" id="ProtNLM"/>
    </source>
</evidence>
<keyword evidence="2" id="KW-0472">Membrane</keyword>
<sequence>MPSSVSRRETARKLRKPITLPKRRTNMPKKLIPTKPDLAQSSQTHERQHTYHFGGVLASCWSRYAKPNFSSIYQVSWTFLGRGSEADVKMVLISTLLTATFAGLIVLATTASIFGGTGLSSEPLHREPVGEPEDWSTDELKKWLKERKLRFEKNATREQLIEMVKVARPANLTGTSQRAYGAV</sequence>
<dbReference type="AlphaFoldDB" id="A0A0E9NMI5"/>
<name>A0A0E9NMI5_SAICN</name>
<gene>
    <name evidence="3" type="ORF">G7K_4758-t1</name>
</gene>